<comment type="caution">
    <text evidence="2">The sequence shown here is derived from an EMBL/GenBank/DDBJ whole genome shotgun (WGS) entry which is preliminary data.</text>
</comment>
<evidence type="ECO:0000256" key="1">
    <source>
        <dbReference type="SAM" id="MobiDB-lite"/>
    </source>
</evidence>
<feature type="region of interest" description="Disordered" evidence="1">
    <location>
        <begin position="1"/>
        <end position="111"/>
    </location>
</feature>
<feature type="compositionally biased region" description="Basic residues" evidence="1">
    <location>
        <begin position="16"/>
        <end position="26"/>
    </location>
</feature>
<reference evidence="2" key="1">
    <citation type="submission" date="2023-06" db="EMBL/GenBank/DDBJ databases">
        <authorList>
            <person name="Delattre M."/>
        </authorList>
    </citation>
    <scope>NUCLEOTIDE SEQUENCE</scope>
    <source>
        <strain evidence="2">AF72</strain>
    </source>
</reference>
<dbReference type="AlphaFoldDB" id="A0AA36CBM9"/>
<sequence>MILYVNLRRPPSSTSSRRRGWRKSPNSRHADATRPSPPENTPQIQQTSASAIEDNDDPNRAASSTHELYQLQHCRSQGPHRGSDLPDGKFDKEDEVRLPRARSREDEQAEPLSWKLQTSVVEELITPRPGRLPTAWRTTVYGERFHRDSGPLVAGFANGVFVLLDSSRRCR</sequence>
<dbReference type="Proteomes" id="UP001177023">
    <property type="component" value="Unassembled WGS sequence"/>
</dbReference>
<name>A0AA36CBM9_9BILA</name>
<evidence type="ECO:0000313" key="3">
    <source>
        <dbReference type="Proteomes" id="UP001177023"/>
    </source>
</evidence>
<organism evidence="2 3">
    <name type="scientific">Mesorhabditis spiculigera</name>
    <dbReference type="NCBI Taxonomy" id="96644"/>
    <lineage>
        <taxon>Eukaryota</taxon>
        <taxon>Metazoa</taxon>
        <taxon>Ecdysozoa</taxon>
        <taxon>Nematoda</taxon>
        <taxon>Chromadorea</taxon>
        <taxon>Rhabditida</taxon>
        <taxon>Rhabditina</taxon>
        <taxon>Rhabditomorpha</taxon>
        <taxon>Rhabditoidea</taxon>
        <taxon>Rhabditidae</taxon>
        <taxon>Mesorhabditinae</taxon>
        <taxon>Mesorhabditis</taxon>
    </lineage>
</organism>
<proteinExistence type="predicted"/>
<dbReference type="EMBL" id="CATQJA010001003">
    <property type="protein sequence ID" value="CAJ0565189.1"/>
    <property type="molecule type" value="Genomic_DNA"/>
</dbReference>
<evidence type="ECO:0000313" key="2">
    <source>
        <dbReference type="EMBL" id="CAJ0565189.1"/>
    </source>
</evidence>
<feature type="compositionally biased region" description="Basic and acidic residues" evidence="1">
    <location>
        <begin position="81"/>
        <end position="106"/>
    </location>
</feature>
<feature type="non-terminal residue" evidence="2">
    <location>
        <position position="171"/>
    </location>
</feature>
<protein>
    <submittedName>
        <fullName evidence="2">Uncharacterized protein</fullName>
    </submittedName>
</protein>
<accession>A0AA36CBM9</accession>
<gene>
    <name evidence="2" type="ORF">MSPICULIGERA_LOCUS3842</name>
</gene>
<feature type="compositionally biased region" description="Polar residues" evidence="1">
    <location>
        <begin position="41"/>
        <end position="50"/>
    </location>
</feature>
<keyword evidence="3" id="KW-1185">Reference proteome</keyword>